<keyword evidence="3" id="KW-1185">Reference proteome</keyword>
<evidence type="ECO:0000313" key="2">
    <source>
        <dbReference type="EMBL" id="MFC0047226.1"/>
    </source>
</evidence>
<comment type="caution">
    <text evidence="2">The sequence shown here is derived from an EMBL/GenBank/DDBJ whole genome shotgun (WGS) entry which is preliminary data.</text>
</comment>
<feature type="coiled-coil region" evidence="1">
    <location>
        <begin position="550"/>
        <end position="591"/>
    </location>
</feature>
<gene>
    <name evidence="2" type="ORF">ACFFJP_02845</name>
</gene>
<keyword evidence="1" id="KW-0175">Coiled coil</keyword>
<evidence type="ECO:0000313" key="3">
    <source>
        <dbReference type="Proteomes" id="UP001589813"/>
    </source>
</evidence>
<dbReference type="Proteomes" id="UP001589813">
    <property type="component" value="Unassembled WGS sequence"/>
</dbReference>
<name>A0ABV6B8M7_9GAMM</name>
<evidence type="ECO:0000256" key="1">
    <source>
        <dbReference type="SAM" id="Coils"/>
    </source>
</evidence>
<reference evidence="2 3" key="1">
    <citation type="submission" date="2024-09" db="EMBL/GenBank/DDBJ databases">
        <authorList>
            <person name="Sun Q."/>
            <person name="Mori K."/>
        </authorList>
    </citation>
    <scope>NUCLEOTIDE SEQUENCE [LARGE SCALE GENOMIC DNA]</scope>
    <source>
        <strain evidence="2 3">KCTC 23315</strain>
    </source>
</reference>
<feature type="coiled-coil region" evidence="1">
    <location>
        <begin position="212"/>
        <end position="253"/>
    </location>
</feature>
<organism evidence="2 3">
    <name type="scientific">Rheinheimera tilapiae</name>
    <dbReference type="NCBI Taxonomy" id="875043"/>
    <lineage>
        <taxon>Bacteria</taxon>
        <taxon>Pseudomonadati</taxon>
        <taxon>Pseudomonadota</taxon>
        <taxon>Gammaproteobacteria</taxon>
        <taxon>Chromatiales</taxon>
        <taxon>Chromatiaceae</taxon>
        <taxon>Rheinheimera</taxon>
    </lineage>
</organism>
<dbReference type="RefSeq" id="WP_377240292.1">
    <property type="nucleotide sequence ID" value="NZ_JBHLXP010000001.1"/>
</dbReference>
<dbReference type="EMBL" id="JBHLXP010000001">
    <property type="protein sequence ID" value="MFC0047226.1"/>
    <property type="molecule type" value="Genomic_DNA"/>
</dbReference>
<sequence>MTFGTTAVQQNDKGVLVWVGSGDAANFHSLIPESYSQCLLIEADEMQTEPLLQLQQRDEKVRSLIKAVATEDGPSLFYRYNLDQFNALQPATGLLQLYPGLKLQEQVTLQAISISTLIREQQLEPTFKHTLVLSVPAQAYGLLRSLAEQDLLTLFYQLNVQVGQTELYQDAGTCSELEFWLQQQGYLLCETDKSDPDLWLVVFRRHPLLDKLRKLETVNDDLTSQLEMSIEEQRVLSQRLQQHSSEIEELTHRQNAELVRIKQDNVELAVRVTEADSETGKIRNQLRVMEVKLQAARVGNAELHHKLQQAESTATEAHSSLLSKNELLVEQLQALEIQLHLVREENIKLQQAEGIANNSLNSALNDLELLKKQLVAIGAELQSLREENINLLNTGLAASENLNNAEMVIGQLQQQQMSLATQLQVVTATNAELLARAESQAQQTIQSETAALAKQHTLEQKLQHAEQILLAEREAAEVVTAQLRVQLQTEEQELRNVVANNAELVAKGESLLNQIIHIEARAIDLQHLLDTTTTNLTNMTNQATYRLDAITQLEKSNRRLLEENQQLSERQHALQQEMLKAEAQIDLIKELILKE</sequence>
<proteinExistence type="predicted"/>
<feature type="coiled-coil region" evidence="1">
    <location>
        <begin position="480"/>
        <end position="507"/>
    </location>
</feature>
<accession>A0ABV6B8M7</accession>
<feature type="coiled-coil region" evidence="1">
    <location>
        <begin position="325"/>
        <end position="387"/>
    </location>
</feature>
<protein>
    <submittedName>
        <fullName evidence="2">Uncharacterized protein</fullName>
    </submittedName>
</protein>